<organism evidence="2 3">
    <name type="scientific">Thelonectria olida</name>
    <dbReference type="NCBI Taxonomy" id="1576542"/>
    <lineage>
        <taxon>Eukaryota</taxon>
        <taxon>Fungi</taxon>
        <taxon>Dikarya</taxon>
        <taxon>Ascomycota</taxon>
        <taxon>Pezizomycotina</taxon>
        <taxon>Sordariomycetes</taxon>
        <taxon>Hypocreomycetidae</taxon>
        <taxon>Hypocreales</taxon>
        <taxon>Nectriaceae</taxon>
        <taxon>Thelonectria</taxon>
    </lineage>
</organism>
<dbReference type="InterPro" id="IPR010730">
    <property type="entry name" value="HET"/>
</dbReference>
<protein>
    <recommendedName>
        <fullName evidence="1">Heterokaryon incompatibility domain-containing protein</fullName>
    </recommendedName>
</protein>
<dbReference type="Pfam" id="PF06985">
    <property type="entry name" value="HET"/>
    <property type="match status" value="1"/>
</dbReference>
<dbReference type="OrthoDB" id="2975793at2759"/>
<dbReference type="AlphaFoldDB" id="A0A9P9ARW2"/>
<gene>
    <name evidence="2" type="ORF">B0T10DRAFT_455046</name>
</gene>
<dbReference type="Proteomes" id="UP000777438">
    <property type="component" value="Unassembled WGS sequence"/>
</dbReference>
<accession>A0A9P9ARW2</accession>
<dbReference type="PANTHER" id="PTHR33112:SF12">
    <property type="entry name" value="HETEROKARYON INCOMPATIBILITY DOMAIN-CONTAINING PROTEIN"/>
    <property type="match status" value="1"/>
</dbReference>
<evidence type="ECO:0000313" key="2">
    <source>
        <dbReference type="EMBL" id="KAH6897171.1"/>
    </source>
</evidence>
<proteinExistence type="predicted"/>
<keyword evidence="3" id="KW-1185">Reference proteome</keyword>
<evidence type="ECO:0000259" key="1">
    <source>
        <dbReference type="Pfam" id="PF06985"/>
    </source>
</evidence>
<comment type="caution">
    <text evidence="2">The sequence shown here is derived from an EMBL/GenBank/DDBJ whole genome shotgun (WGS) entry which is preliminary data.</text>
</comment>
<name>A0A9P9ARW2_9HYPO</name>
<feature type="domain" description="Heterokaryon incompatibility" evidence="1">
    <location>
        <begin position="85"/>
        <end position="130"/>
    </location>
</feature>
<reference evidence="2 3" key="1">
    <citation type="journal article" date="2021" name="Nat. Commun.">
        <title>Genetic determinants of endophytism in the Arabidopsis root mycobiome.</title>
        <authorList>
            <person name="Mesny F."/>
            <person name="Miyauchi S."/>
            <person name="Thiergart T."/>
            <person name="Pickel B."/>
            <person name="Atanasova L."/>
            <person name="Karlsson M."/>
            <person name="Huettel B."/>
            <person name="Barry K.W."/>
            <person name="Haridas S."/>
            <person name="Chen C."/>
            <person name="Bauer D."/>
            <person name="Andreopoulos W."/>
            <person name="Pangilinan J."/>
            <person name="LaButti K."/>
            <person name="Riley R."/>
            <person name="Lipzen A."/>
            <person name="Clum A."/>
            <person name="Drula E."/>
            <person name="Henrissat B."/>
            <person name="Kohler A."/>
            <person name="Grigoriev I.V."/>
            <person name="Martin F.M."/>
            <person name="Hacquard S."/>
        </authorList>
    </citation>
    <scope>NUCLEOTIDE SEQUENCE [LARGE SCALE GENOMIC DNA]</scope>
    <source>
        <strain evidence="2 3">MPI-CAGE-CH-0241</strain>
    </source>
</reference>
<dbReference type="EMBL" id="JAGPYM010000003">
    <property type="protein sequence ID" value="KAH6897171.1"/>
    <property type="molecule type" value="Genomic_DNA"/>
</dbReference>
<evidence type="ECO:0000313" key="3">
    <source>
        <dbReference type="Proteomes" id="UP000777438"/>
    </source>
</evidence>
<sequence>MVGTGSFLGEAIARDARHGDRTGLLGNARFVEPYTDLPMVQRGLGVCHEHHGKQCRSYVSDDLLQIKVLDVESRTVVPLPPGCEYFALSHVWGGVVPVPGALESKRLPKAIKDAITVTRKLGRQYLWVPNPTLEQVAAFRSN</sequence>
<dbReference type="PANTHER" id="PTHR33112">
    <property type="entry name" value="DOMAIN PROTEIN, PUTATIVE-RELATED"/>
    <property type="match status" value="1"/>
</dbReference>